<dbReference type="AlphaFoldDB" id="A0A1B0FV08"/>
<dbReference type="Proteomes" id="UP000092461">
    <property type="component" value="Unassembled WGS sequence"/>
</dbReference>
<name>A0A1B0FV08_LUTLO</name>
<evidence type="ECO:0000313" key="2">
    <source>
        <dbReference type="EnsemblMetazoa" id="LLOJ001950-PA"/>
    </source>
</evidence>
<feature type="signal peptide" evidence="1">
    <location>
        <begin position="1"/>
        <end position="25"/>
    </location>
</feature>
<organism evidence="2 3">
    <name type="scientific">Lutzomyia longipalpis</name>
    <name type="common">Sand fly</name>
    <dbReference type="NCBI Taxonomy" id="7200"/>
    <lineage>
        <taxon>Eukaryota</taxon>
        <taxon>Metazoa</taxon>
        <taxon>Ecdysozoa</taxon>
        <taxon>Arthropoda</taxon>
        <taxon>Hexapoda</taxon>
        <taxon>Insecta</taxon>
        <taxon>Pterygota</taxon>
        <taxon>Neoptera</taxon>
        <taxon>Endopterygota</taxon>
        <taxon>Diptera</taxon>
        <taxon>Nematocera</taxon>
        <taxon>Psychodoidea</taxon>
        <taxon>Psychodidae</taxon>
        <taxon>Lutzomyia</taxon>
        <taxon>Lutzomyia</taxon>
    </lineage>
</organism>
<proteinExistence type="predicted"/>
<evidence type="ECO:0000256" key="1">
    <source>
        <dbReference type="SAM" id="SignalP"/>
    </source>
</evidence>
<feature type="chain" id="PRO_5008407862" description="Secreted protein" evidence="1">
    <location>
        <begin position="26"/>
        <end position="61"/>
    </location>
</feature>
<keyword evidence="3" id="KW-1185">Reference proteome</keyword>
<dbReference type="VEuPathDB" id="VectorBase:LLONM1_010191"/>
<sequence length="61" mass="6623">MHLLGSSTTIGALAIFVLLPTISIAAVVEPKEAFFNGSAYLRLFTPMPVWGHSAITFRTCR</sequence>
<evidence type="ECO:0008006" key="4">
    <source>
        <dbReference type="Google" id="ProtNLM"/>
    </source>
</evidence>
<dbReference type="EnsemblMetazoa" id="LLOJ001950-RA">
    <property type="protein sequence ID" value="LLOJ001950-PA"/>
    <property type="gene ID" value="LLOJ001950"/>
</dbReference>
<dbReference type="EMBL" id="AJWK01006507">
    <property type="status" value="NOT_ANNOTATED_CDS"/>
    <property type="molecule type" value="Genomic_DNA"/>
</dbReference>
<protein>
    <recommendedName>
        <fullName evidence="4">Secreted protein</fullName>
    </recommendedName>
</protein>
<dbReference type="EMBL" id="AJWK01006506">
    <property type="status" value="NOT_ANNOTATED_CDS"/>
    <property type="molecule type" value="Genomic_DNA"/>
</dbReference>
<evidence type="ECO:0000313" key="3">
    <source>
        <dbReference type="Proteomes" id="UP000092461"/>
    </source>
</evidence>
<keyword evidence="1" id="KW-0732">Signal</keyword>
<accession>A0A1B0FV08</accession>
<reference evidence="2" key="1">
    <citation type="submission" date="2020-05" db="UniProtKB">
        <authorList>
            <consortium name="EnsemblMetazoa"/>
        </authorList>
    </citation>
    <scope>IDENTIFICATION</scope>
    <source>
        <strain evidence="2">Jacobina</strain>
    </source>
</reference>
<dbReference type="VEuPathDB" id="VectorBase:LLOJ001950"/>